<dbReference type="InterPro" id="IPR002180">
    <property type="entry name" value="LS/RS"/>
</dbReference>
<dbReference type="CDD" id="cd09209">
    <property type="entry name" value="Lumazine_synthase-I"/>
    <property type="match status" value="1"/>
</dbReference>
<name>A0A1X6PJM4_PORUM</name>
<dbReference type="PANTHER" id="PTHR21058">
    <property type="entry name" value="6,7-DIMETHYL-8-RIBITYLLUMAZINE SYNTHASE DMRL SYNTHASE LUMAZINE SYNTHASE"/>
    <property type="match status" value="1"/>
</dbReference>
<dbReference type="AlphaFoldDB" id="A0A1X6PJM4"/>
<dbReference type="InterPro" id="IPR036467">
    <property type="entry name" value="LS/RS_sf"/>
</dbReference>
<dbReference type="SUPFAM" id="SSF52121">
    <property type="entry name" value="Lumazine synthase"/>
    <property type="match status" value="1"/>
</dbReference>
<protein>
    <recommendedName>
        <fullName evidence="3 7">6,7-dimethyl-8-ribityllumazine synthase</fullName>
        <shortName evidence="7">DMRL synthase</shortName>
        <ecNumber evidence="3 7">2.5.1.78</ecNumber>
    </recommendedName>
</protein>
<evidence type="ECO:0000256" key="2">
    <source>
        <dbReference type="ARBA" id="ARBA00007424"/>
    </source>
</evidence>
<proteinExistence type="inferred from homology"/>
<dbReference type="PANTHER" id="PTHR21058:SF0">
    <property type="entry name" value="6,7-DIMETHYL-8-RIBITYLLUMAZINE SYNTHASE"/>
    <property type="match status" value="1"/>
</dbReference>
<evidence type="ECO:0000256" key="7">
    <source>
        <dbReference type="RuleBase" id="RU003795"/>
    </source>
</evidence>
<dbReference type="GO" id="GO:0009349">
    <property type="term" value="C:riboflavin synthase complex"/>
    <property type="evidence" value="ECO:0007669"/>
    <property type="project" value="UniProtKB-UniRule"/>
</dbReference>
<dbReference type="Proteomes" id="UP000218209">
    <property type="component" value="Unassembled WGS sequence"/>
</dbReference>
<evidence type="ECO:0000256" key="1">
    <source>
        <dbReference type="ARBA" id="ARBA00004917"/>
    </source>
</evidence>
<keyword evidence="4 7" id="KW-0686">Riboflavin biosynthesis</keyword>
<organism evidence="9 10">
    <name type="scientific">Porphyra umbilicalis</name>
    <name type="common">Purple laver</name>
    <name type="synonym">Red alga</name>
    <dbReference type="NCBI Taxonomy" id="2786"/>
    <lineage>
        <taxon>Eukaryota</taxon>
        <taxon>Rhodophyta</taxon>
        <taxon>Bangiophyceae</taxon>
        <taxon>Bangiales</taxon>
        <taxon>Bangiaceae</taxon>
        <taxon>Porphyra</taxon>
    </lineage>
</organism>
<dbReference type="OrthoDB" id="2965at2759"/>
<evidence type="ECO:0000256" key="8">
    <source>
        <dbReference type="SAM" id="MobiDB-lite"/>
    </source>
</evidence>
<dbReference type="EC" id="2.5.1.78" evidence="3 7"/>
<dbReference type="UniPathway" id="UPA00275">
    <property type="reaction ID" value="UER00404"/>
</dbReference>
<reference evidence="9 10" key="1">
    <citation type="submission" date="2017-03" db="EMBL/GenBank/DDBJ databases">
        <title>WGS assembly of Porphyra umbilicalis.</title>
        <authorList>
            <person name="Brawley S.H."/>
            <person name="Blouin N.A."/>
            <person name="Ficko-Blean E."/>
            <person name="Wheeler G.L."/>
            <person name="Lohr M."/>
            <person name="Goodson H.V."/>
            <person name="Jenkins J.W."/>
            <person name="Blaby-Haas C.E."/>
            <person name="Helliwell K.E."/>
            <person name="Chan C."/>
            <person name="Marriage T."/>
            <person name="Bhattacharya D."/>
            <person name="Klein A.S."/>
            <person name="Badis Y."/>
            <person name="Brodie J."/>
            <person name="Cao Y."/>
            <person name="Collen J."/>
            <person name="Dittami S.M."/>
            <person name="Gachon C.M."/>
            <person name="Green B.R."/>
            <person name="Karpowicz S."/>
            <person name="Kim J.W."/>
            <person name="Kudahl U."/>
            <person name="Lin S."/>
            <person name="Michel G."/>
            <person name="Mittag M."/>
            <person name="Olson B.J."/>
            <person name="Pangilinan J."/>
            <person name="Peng Y."/>
            <person name="Qiu H."/>
            <person name="Shu S."/>
            <person name="Singer J.T."/>
            <person name="Smith A.G."/>
            <person name="Sprecher B.N."/>
            <person name="Wagner V."/>
            <person name="Wang W."/>
            <person name="Wang Z.-Y."/>
            <person name="Yan J."/>
            <person name="Yarish C."/>
            <person name="Zoeuner-Riek S."/>
            <person name="Zhuang Y."/>
            <person name="Zou Y."/>
            <person name="Lindquist E.A."/>
            <person name="Grimwood J."/>
            <person name="Barry K."/>
            <person name="Rokhsar D.S."/>
            <person name="Schmutz J."/>
            <person name="Stiller J.W."/>
            <person name="Grossman A.R."/>
            <person name="Prochnik S.E."/>
        </authorList>
    </citation>
    <scope>NUCLEOTIDE SEQUENCE [LARGE SCALE GENOMIC DNA]</scope>
    <source>
        <strain evidence="9">4086291</strain>
    </source>
</reference>
<dbReference type="GO" id="GO:0000906">
    <property type="term" value="F:6,7-dimethyl-8-ribityllumazine synthase activity"/>
    <property type="evidence" value="ECO:0007669"/>
    <property type="project" value="UniProtKB-EC"/>
</dbReference>
<dbReference type="HAMAP" id="MF_00178">
    <property type="entry name" value="Lumazine_synth"/>
    <property type="match status" value="1"/>
</dbReference>
<comment type="similarity">
    <text evidence="2 7">Belongs to the DMRL synthase family.</text>
</comment>
<evidence type="ECO:0000313" key="9">
    <source>
        <dbReference type="EMBL" id="OSX81020.1"/>
    </source>
</evidence>
<evidence type="ECO:0000256" key="6">
    <source>
        <dbReference type="ARBA" id="ARBA00048785"/>
    </source>
</evidence>
<sequence length="230" mass="23462">MAPSTTAFLAAGAAPIGGRVLAAAAATCRSPLGVSAFTPARTAAAAPPPPPASFLAPMTALMPGFPTSDTDKGLRVGVIRTRWGGEMVDALHEQVVAGLTEAGLEGESVVEMTVPGAFEVPMAARLMGLAQKVDAIVVVGLLVQGETGHYEYISKAVTGALMELQLISSIPIVNGILTCTSTEQAAERTTGPKSQAKAWAEAAVEMGGLRSSQVGAKSRTTNKKPSVGFF</sequence>
<feature type="region of interest" description="Disordered" evidence="8">
    <location>
        <begin position="211"/>
        <end position="230"/>
    </location>
</feature>
<gene>
    <name evidence="9" type="ORF">BU14_0027s0045</name>
</gene>
<comment type="function">
    <text evidence="7">Catalyzes the formation of 6,7-dimethyl-8-ribityllumazine by condensation of 5-amino-6-(D-ribitylamino)uracil with 3,4-dihydroxy-2-butanone 4-phosphate. This is the penultimate step in the biosynthesis of riboflavin.</text>
</comment>
<dbReference type="InterPro" id="IPR034964">
    <property type="entry name" value="LS"/>
</dbReference>
<evidence type="ECO:0000313" key="10">
    <source>
        <dbReference type="Proteomes" id="UP000218209"/>
    </source>
</evidence>
<dbReference type="NCBIfam" id="TIGR00114">
    <property type="entry name" value="lumazine-synth"/>
    <property type="match status" value="1"/>
</dbReference>
<comment type="catalytic activity">
    <reaction evidence="6 7">
        <text>(2S)-2-hydroxy-3-oxobutyl phosphate + 5-amino-6-(D-ribitylamino)uracil = 6,7-dimethyl-8-(1-D-ribityl)lumazine + phosphate + 2 H2O + H(+)</text>
        <dbReference type="Rhea" id="RHEA:26152"/>
        <dbReference type="ChEBI" id="CHEBI:15377"/>
        <dbReference type="ChEBI" id="CHEBI:15378"/>
        <dbReference type="ChEBI" id="CHEBI:15934"/>
        <dbReference type="ChEBI" id="CHEBI:43474"/>
        <dbReference type="ChEBI" id="CHEBI:58201"/>
        <dbReference type="ChEBI" id="CHEBI:58830"/>
        <dbReference type="EC" id="2.5.1.78"/>
    </reaction>
</comment>
<dbReference type="Gene3D" id="3.40.50.960">
    <property type="entry name" value="Lumazine/riboflavin synthase"/>
    <property type="match status" value="1"/>
</dbReference>
<accession>A0A1X6PJM4</accession>
<keyword evidence="5 7" id="KW-0808">Transferase</keyword>
<comment type="pathway">
    <text evidence="1 7">Cofactor biosynthesis; riboflavin biosynthesis; riboflavin from 2-hydroxy-3-oxobutyl phosphate and 5-amino-6-(D-ribitylamino)uracil: step 1/2.</text>
</comment>
<evidence type="ECO:0000256" key="3">
    <source>
        <dbReference type="ARBA" id="ARBA00012664"/>
    </source>
</evidence>
<keyword evidence="10" id="KW-1185">Reference proteome</keyword>
<evidence type="ECO:0000256" key="4">
    <source>
        <dbReference type="ARBA" id="ARBA00022619"/>
    </source>
</evidence>
<evidence type="ECO:0000256" key="5">
    <source>
        <dbReference type="ARBA" id="ARBA00022679"/>
    </source>
</evidence>
<dbReference type="GO" id="GO:0009231">
    <property type="term" value="P:riboflavin biosynthetic process"/>
    <property type="evidence" value="ECO:0007669"/>
    <property type="project" value="UniProtKB-UniPathway"/>
</dbReference>
<dbReference type="Pfam" id="PF00885">
    <property type="entry name" value="DMRL_synthase"/>
    <property type="match status" value="1"/>
</dbReference>
<dbReference type="EMBL" id="KV918766">
    <property type="protein sequence ID" value="OSX81020.1"/>
    <property type="molecule type" value="Genomic_DNA"/>
</dbReference>